<evidence type="ECO:0000256" key="10">
    <source>
        <dbReference type="ARBA" id="ARBA00023002"/>
    </source>
</evidence>
<evidence type="ECO:0000313" key="15">
    <source>
        <dbReference type="EMBL" id="KAL0860556.1"/>
    </source>
</evidence>
<keyword evidence="11" id="KW-0408">Iron</keyword>
<dbReference type="InterPro" id="IPR001128">
    <property type="entry name" value="Cyt_P450"/>
</dbReference>
<organism evidence="15 16">
    <name type="scientific">Loxostege sticticalis</name>
    <name type="common">Beet webworm moth</name>
    <dbReference type="NCBI Taxonomy" id="481309"/>
    <lineage>
        <taxon>Eukaryota</taxon>
        <taxon>Metazoa</taxon>
        <taxon>Ecdysozoa</taxon>
        <taxon>Arthropoda</taxon>
        <taxon>Hexapoda</taxon>
        <taxon>Insecta</taxon>
        <taxon>Pterygota</taxon>
        <taxon>Neoptera</taxon>
        <taxon>Endopterygota</taxon>
        <taxon>Lepidoptera</taxon>
        <taxon>Glossata</taxon>
        <taxon>Ditrysia</taxon>
        <taxon>Pyraloidea</taxon>
        <taxon>Crambidae</taxon>
        <taxon>Pyraustinae</taxon>
        <taxon>Loxostege</taxon>
    </lineage>
</organism>
<dbReference type="PRINTS" id="PR00463">
    <property type="entry name" value="EP450I"/>
</dbReference>
<evidence type="ECO:0000256" key="7">
    <source>
        <dbReference type="ARBA" id="ARBA00022723"/>
    </source>
</evidence>
<comment type="caution">
    <text evidence="15">The sequence shown here is derived from an EMBL/GenBank/DDBJ whole genome shotgun (WGS) entry which is preliminary data.</text>
</comment>
<evidence type="ECO:0000256" key="1">
    <source>
        <dbReference type="ARBA" id="ARBA00001971"/>
    </source>
</evidence>
<evidence type="ECO:0000256" key="2">
    <source>
        <dbReference type="ARBA" id="ARBA00004174"/>
    </source>
</evidence>
<dbReference type="Proteomes" id="UP001549920">
    <property type="component" value="Unassembled WGS sequence"/>
</dbReference>
<dbReference type="CDD" id="cd11056">
    <property type="entry name" value="CYP6-like"/>
    <property type="match status" value="2"/>
</dbReference>
<dbReference type="EMBL" id="JBEUOH010000025">
    <property type="protein sequence ID" value="KAL0860556.1"/>
    <property type="molecule type" value="Genomic_DNA"/>
</dbReference>
<dbReference type="PROSITE" id="PS00086">
    <property type="entry name" value="CYTOCHROME_P450"/>
    <property type="match status" value="2"/>
</dbReference>
<sequence length="998" mass="114073">MILILALIVFLLYLYGTRNFGYWKRKGVKHDDPIPFIGNSFKQFAFKRSLSDIFTDLYLKYSNERFVGYYIGNQKALILREPRDIQRVMVTDFNVFYPRGLKMHKDESDPFLKHLFFADGDLWKLLRQRLTPAFTSGKLKAMFPLIVERAEKLQDIAAVAASNNDEVDVKDLVARFATDFIGACGFGIDADSLNDEESAFRRLGKRIFKISKVDICVLLLKFICPYVFKDLYSVPPEIKRTTTKLVYDIMKQRNYKPSSRNDFIDLMLEVKAKGKMVGESIEKKNPDGSPIIVEQEMDDLLIVAQVFVLFAAGFETSSSTSSFTLHQLAFHPEAQKKCQDEIDEVLKKYDNKLCYDAIGEMKYLTMAFKESMRMFPSVGLLIRKSAAEYTFPDSNLTIDKDINIMIPVHAIQMDEKFFEEPKKFIPERFSPENIHKIQNHTYLPFGEGPRACIGERLGLMQSLAGLAAILSKFSVAPSRSSKREPEADPFSGIIQTMKGGLYGTRNFDYWKRKGVKHDDPIPFLGNAFKQFAFKQSVSDIFTDLYLKYPNERFIGYYNGNQKRLMIREPKDIQRVMVTDFNVFYPRGLKMHKDESDPFHKQLFSADGDLWKLLRQRLTPAFTSGKLKAMFPLIVERAEKLQDIAAAASKNEEVDVKDLVARFSTDFIGACGFGIDADSLNDEDSAFRRLGKRILQLNKLDICVQLLKFLFPYVFKDLYAVQPEIKRTTTKLVYDIMKERNYKPSSRNDFIDLFLEVKAKGKMVGESIEKRNPDGSPIIAEQEMDYLTIVAQVFVLFAAGFETSSSTSSFTLHQLAFHPEAQKKCQDEIDAVLKKYDNKLCYDAIGEMKYLTMAFKESMRMFPSVGVLIRQSAAEYTFPDSNLTIDEDINITIPVHAIQMDERFFEEPKKFMPERFSPENIHKIQNHTYLPFGEGPRACIGERMGLMQSLAGIAAILSKFSVAPSRSSKREPEADPIGGVLQVMKGGAPLSLIPRKKTE</sequence>
<evidence type="ECO:0000256" key="4">
    <source>
        <dbReference type="ARBA" id="ARBA00010617"/>
    </source>
</evidence>
<evidence type="ECO:0000256" key="8">
    <source>
        <dbReference type="ARBA" id="ARBA00022824"/>
    </source>
</evidence>
<evidence type="ECO:0000256" key="13">
    <source>
        <dbReference type="ARBA" id="ARBA00023136"/>
    </source>
</evidence>
<keyword evidence="12" id="KW-0503">Monooxygenase</keyword>
<dbReference type="InterPro" id="IPR017972">
    <property type="entry name" value="Cyt_P450_CS"/>
</dbReference>
<evidence type="ECO:0000256" key="3">
    <source>
        <dbReference type="ARBA" id="ARBA00004406"/>
    </source>
</evidence>
<keyword evidence="10" id="KW-0560">Oxidoreductase</keyword>
<keyword evidence="7" id="KW-0479">Metal-binding</keyword>
<evidence type="ECO:0000313" key="16">
    <source>
        <dbReference type="Proteomes" id="UP001549920"/>
    </source>
</evidence>
<evidence type="ECO:0000256" key="9">
    <source>
        <dbReference type="ARBA" id="ARBA00022848"/>
    </source>
</evidence>
<keyword evidence="13" id="KW-0472">Membrane</keyword>
<dbReference type="InterPro" id="IPR050476">
    <property type="entry name" value="Insect_CytP450_Detox"/>
</dbReference>
<reference evidence="15 16" key="1">
    <citation type="submission" date="2024-06" db="EMBL/GenBank/DDBJ databases">
        <title>A chromosome-level genome assembly of beet webworm, Loxostege sticticalis.</title>
        <authorList>
            <person name="Zhang Y."/>
        </authorList>
    </citation>
    <scope>NUCLEOTIDE SEQUENCE [LARGE SCALE GENOMIC DNA]</scope>
    <source>
        <strain evidence="15">AQ026</strain>
        <tissue evidence="15">Whole body</tissue>
    </source>
</reference>
<comment type="catalytic activity">
    <reaction evidence="14">
        <text>an organic molecule + reduced [NADPH--hemoprotein reductase] + O2 = an alcohol + oxidized [NADPH--hemoprotein reductase] + H2O + H(+)</text>
        <dbReference type="Rhea" id="RHEA:17149"/>
        <dbReference type="Rhea" id="RHEA-COMP:11964"/>
        <dbReference type="Rhea" id="RHEA-COMP:11965"/>
        <dbReference type="ChEBI" id="CHEBI:15377"/>
        <dbReference type="ChEBI" id="CHEBI:15378"/>
        <dbReference type="ChEBI" id="CHEBI:15379"/>
        <dbReference type="ChEBI" id="CHEBI:30879"/>
        <dbReference type="ChEBI" id="CHEBI:57618"/>
        <dbReference type="ChEBI" id="CHEBI:58210"/>
        <dbReference type="ChEBI" id="CHEBI:142491"/>
        <dbReference type="EC" id="1.14.14.1"/>
    </reaction>
</comment>
<dbReference type="InterPro" id="IPR036396">
    <property type="entry name" value="Cyt_P450_sf"/>
</dbReference>
<evidence type="ECO:0000256" key="5">
    <source>
        <dbReference type="ARBA" id="ARBA00012109"/>
    </source>
</evidence>
<comment type="similarity">
    <text evidence="4">Belongs to the cytochrome P450 family.</text>
</comment>
<evidence type="ECO:0000256" key="11">
    <source>
        <dbReference type="ARBA" id="ARBA00023004"/>
    </source>
</evidence>
<dbReference type="InterPro" id="IPR002401">
    <property type="entry name" value="Cyt_P450_E_grp-I"/>
</dbReference>
<evidence type="ECO:0000256" key="12">
    <source>
        <dbReference type="ARBA" id="ARBA00023033"/>
    </source>
</evidence>
<evidence type="ECO:0000256" key="6">
    <source>
        <dbReference type="ARBA" id="ARBA00022617"/>
    </source>
</evidence>
<gene>
    <name evidence="15" type="ORF">ABMA27_009927</name>
</gene>
<protein>
    <recommendedName>
        <fullName evidence="5">unspecific monooxygenase</fullName>
        <ecNumber evidence="5">1.14.14.1</ecNumber>
    </recommendedName>
</protein>
<dbReference type="Pfam" id="PF00067">
    <property type="entry name" value="p450"/>
    <property type="match status" value="2"/>
</dbReference>
<dbReference type="PANTHER" id="PTHR24292">
    <property type="entry name" value="CYTOCHROME P450"/>
    <property type="match status" value="1"/>
</dbReference>
<comment type="cofactor">
    <cofactor evidence="1">
        <name>heme</name>
        <dbReference type="ChEBI" id="CHEBI:30413"/>
    </cofactor>
</comment>
<comment type="subcellular location">
    <subcellularLocation>
        <location evidence="3">Endoplasmic reticulum membrane</location>
        <topology evidence="3">Peripheral membrane protein</topology>
    </subcellularLocation>
    <subcellularLocation>
        <location evidence="2">Microsome membrane</location>
        <topology evidence="2">Peripheral membrane protein</topology>
    </subcellularLocation>
</comment>
<proteinExistence type="inferred from homology"/>
<dbReference type="Gene3D" id="1.10.630.10">
    <property type="entry name" value="Cytochrome P450"/>
    <property type="match status" value="2"/>
</dbReference>
<keyword evidence="6" id="KW-0349">Heme</keyword>
<dbReference type="SUPFAM" id="SSF48264">
    <property type="entry name" value="Cytochrome P450"/>
    <property type="match status" value="2"/>
</dbReference>
<name>A0ABR3H6X8_LOXSC</name>
<keyword evidence="16" id="KW-1185">Reference proteome</keyword>
<dbReference type="EC" id="1.14.14.1" evidence="5"/>
<dbReference type="PANTHER" id="PTHR24292:SF54">
    <property type="entry name" value="CYP9F3-RELATED"/>
    <property type="match status" value="1"/>
</dbReference>
<dbReference type="PRINTS" id="PR00385">
    <property type="entry name" value="P450"/>
</dbReference>
<keyword evidence="8" id="KW-0256">Endoplasmic reticulum</keyword>
<accession>A0ABR3H6X8</accession>
<evidence type="ECO:0000256" key="14">
    <source>
        <dbReference type="ARBA" id="ARBA00047827"/>
    </source>
</evidence>
<keyword evidence="9" id="KW-0492">Microsome</keyword>